<dbReference type="SMART" id="SM00360">
    <property type="entry name" value="RRM"/>
    <property type="match status" value="1"/>
</dbReference>
<keyword evidence="1 2" id="KW-0694">RNA-binding</keyword>
<organism evidence="5 6">
    <name type="scientific">Mycena sanguinolenta</name>
    <dbReference type="NCBI Taxonomy" id="230812"/>
    <lineage>
        <taxon>Eukaryota</taxon>
        <taxon>Fungi</taxon>
        <taxon>Dikarya</taxon>
        <taxon>Basidiomycota</taxon>
        <taxon>Agaricomycotina</taxon>
        <taxon>Agaricomycetes</taxon>
        <taxon>Agaricomycetidae</taxon>
        <taxon>Agaricales</taxon>
        <taxon>Marasmiineae</taxon>
        <taxon>Mycenaceae</taxon>
        <taxon>Mycena</taxon>
    </lineage>
</organism>
<dbReference type="GO" id="GO:0042274">
    <property type="term" value="P:ribosomal small subunit biogenesis"/>
    <property type="evidence" value="ECO:0007669"/>
    <property type="project" value="TreeGrafter"/>
</dbReference>
<dbReference type="AlphaFoldDB" id="A0A8H6XB16"/>
<dbReference type="InterPro" id="IPR034228">
    <property type="entry name" value="Nop6_RRM"/>
</dbReference>
<feature type="region of interest" description="Disordered" evidence="3">
    <location>
        <begin position="46"/>
        <end position="89"/>
    </location>
</feature>
<evidence type="ECO:0000313" key="5">
    <source>
        <dbReference type="EMBL" id="KAF7337454.1"/>
    </source>
</evidence>
<dbReference type="Proteomes" id="UP000623467">
    <property type="component" value="Unassembled WGS sequence"/>
</dbReference>
<feature type="domain" description="RRM" evidence="4">
    <location>
        <begin position="187"/>
        <end position="270"/>
    </location>
</feature>
<dbReference type="InterPro" id="IPR035979">
    <property type="entry name" value="RBD_domain_sf"/>
</dbReference>
<dbReference type="SUPFAM" id="SSF54928">
    <property type="entry name" value="RNA-binding domain, RBD"/>
    <property type="match status" value="1"/>
</dbReference>
<dbReference type="InterPro" id="IPR012677">
    <property type="entry name" value="Nucleotide-bd_a/b_plait_sf"/>
</dbReference>
<accession>A0A8H6XB16</accession>
<name>A0A8H6XB16_9AGAR</name>
<dbReference type="PANTHER" id="PTHR23236">
    <property type="entry name" value="EUKARYOTIC TRANSLATION INITIATION FACTOR 4B/4H"/>
    <property type="match status" value="1"/>
</dbReference>
<feature type="region of interest" description="Disordered" evidence="3">
    <location>
        <begin position="334"/>
        <end position="372"/>
    </location>
</feature>
<keyword evidence="6" id="KW-1185">Reference proteome</keyword>
<evidence type="ECO:0000256" key="2">
    <source>
        <dbReference type="PROSITE-ProRule" id="PRU00176"/>
    </source>
</evidence>
<dbReference type="EMBL" id="JACAZH010000033">
    <property type="protein sequence ID" value="KAF7337454.1"/>
    <property type="molecule type" value="Genomic_DNA"/>
</dbReference>
<dbReference type="Pfam" id="PF00076">
    <property type="entry name" value="RRM_1"/>
    <property type="match status" value="1"/>
</dbReference>
<sequence length="372" mass="40884">MSECVRCVTANRRLIRRTATCRSFLAKSVTKTFAPKSHPHLYRAHRHAAMSAPQKLTKKQKKGLAFRDRKSGKSRSHAGPAGLEDNEVPVLEVQDLVADEVDSPTLEAGTTKAASVDQKSKESRKGKEAARDSAAPAMAPKKRKRDHVADVDEEEQEEKIEGPKPKKAKGNSGESAKEGKTQVTQRFILFVGNLKYTTTAEAIKAHFAACDPPPTVRLRTPKPSASGKSVTKSKGCAFVEFSHRNALQQGLKLHQSELEGRRINVELTVGGGGKSDTRLNKLKERNKGLFEQRKTRVEKLAKKDPTMSSVLDLPQRFSATSGLEQVQSKRRTWTVGDVEEDETHRGGKKHTKSRGKGKARQWGTGVNAIPVG</sequence>
<feature type="region of interest" description="Disordered" evidence="3">
    <location>
        <begin position="101"/>
        <end position="181"/>
    </location>
</feature>
<evidence type="ECO:0000256" key="3">
    <source>
        <dbReference type="SAM" id="MobiDB-lite"/>
    </source>
</evidence>
<proteinExistence type="predicted"/>
<dbReference type="Gene3D" id="3.30.70.330">
    <property type="match status" value="1"/>
</dbReference>
<comment type="caution">
    <text evidence="5">The sequence shown here is derived from an EMBL/GenBank/DDBJ whole genome shotgun (WGS) entry which is preliminary data.</text>
</comment>
<reference evidence="5" key="1">
    <citation type="submission" date="2020-05" db="EMBL/GenBank/DDBJ databases">
        <title>Mycena genomes resolve the evolution of fungal bioluminescence.</title>
        <authorList>
            <person name="Tsai I.J."/>
        </authorList>
    </citation>
    <scope>NUCLEOTIDE SEQUENCE</scope>
    <source>
        <strain evidence="5">160909Yilan</strain>
    </source>
</reference>
<dbReference type="PROSITE" id="PS50102">
    <property type="entry name" value="RRM"/>
    <property type="match status" value="1"/>
</dbReference>
<dbReference type="PANTHER" id="PTHR23236:SF51">
    <property type="entry name" value="NUCLEOLAR PROTEIN 6"/>
    <property type="match status" value="1"/>
</dbReference>
<evidence type="ECO:0000313" key="6">
    <source>
        <dbReference type="Proteomes" id="UP000623467"/>
    </source>
</evidence>
<dbReference type="OrthoDB" id="167718at2759"/>
<dbReference type="CDD" id="cd12400">
    <property type="entry name" value="RRM_Nop6"/>
    <property type="match status" value="1"/>
</dbReference>
<feature type="compositionally biased region" description="Basic residues" evidence="3">
    <location>
        <begin position="346"/>
        <end position="359"/>
    </location>
</feature>
<gene>
    <name evidence="5" type="ORF">MSAN_02218300</name>
</gene>
<evidence type="ECO:0000256" key="1">
    <source>
        <dbReference type="ARBA" id="ARBA00022884"/>
    </source>
</evidence>
<feature type="compositionally biased region" description="Basic and acidic residues" evidence="3">
    <location>
        <begin position="118"/>
        <end position="131"/>
    </location>
</feature>
<protein>
    <submittedName>
        <fullName evidence="5">RRM domain-containing protein</fullName>
    </submittedName>
</protein>
<dbReference type="GO" id="GO:0005730">
    <property type="term" value="C:nucleolus"/>
    <property type="evidence" value="ECO:0007669"/>
    <property type="project" value="TreeGrafter"/>
</dbReference>
<evidence type="ECO:0000259" key="4">
    <source>
        <dbReference type="PROSITE" id="PS50102"/>
    </source>
</evidence>
<dbReference type="InterPro" id="IPR000504">
    <property type="entry name" value="RRM_dom"/>
</dbReference>
<dbReference type="GO" id="GO:0019843">
    <property type="term" value="F:rRNA binding"/>
    <property type="evidence" value="ECO:0007669"/>
    <property type="project" value="TreeGrafter"/>
</dbReference>